<feature type="domain" description="HTH marR-type" evidence="4">
    <location>
        <begin position="31"/>
        <end position="169"/>
    </location>
</feature>
<keyword evidence="3" id="KW-0804">Transcription</keyword>
<dbReference type="AlphaFoldDB" id="A0AAU7FAT4"/>
<evidence type="ECO:0000256" key="2">
    <source>
        <dbReference type="ARBA" id="ARBA00023125"/>
    </source>
</evidence>
<evidence type="ECO:0000256" key="3">
    <source>
        <dbReference type="ARBA" id="ARBA00023163"/>
    </source>
</evidence>
<dbReference type="PRINTS" id="PR00598">
    <property type="entry name" value="HTHMARR"/>
</dbReference>
<dbReference type="Gene3D" id="1.10.10.10">
    <property type="entry name" value="Winged helix-like DNA-binding domain superfamily/Winged helix DNA-binding domain"/>
    <property type="match status" value="1"/>
</dbReference>
<keyword evidence="2" id="KW-0238">DNA-binding</keyword>
<dbReference type="EMBL" id="CP157355">
    <property type="protein sequence ID" value="XBM01652.1"/>
    <property type="molecule type" value="Genomic_DNA"/>
</dbReference>
<protein>
    <submittedName>
        <fullName evidence="5">MarR family transcriptional regulator</fullName>
    </submittedName>
</protein>
<dbReference type="PANTHER" id="PTHR42756:SF1">
    <property type="entry name" value="TRANSCRIPTIONAL REPRESSOR OF EMRAB OPERON"/>
    <property type="match status" value="1"/>
</dbReference>
<dbReference type="InterPro" id="IPR036388">
    <property type="entry name" value="WH-like_DNA-bd_sf"/>
</dbReference>
<proteinExistence type="predicted"/>
<dbReference type="InterPro" id="IPR036390">
    <property type="entry name" value="WH_DNA-bd_sf"/>
</dbReference>
<dbReference type="RefSeq" id="WP_348945928.1">
    <property type="nucleotide sequence ID" value="NZ_CP157355.1"/>
</dbReference>
<dbReference type="Pfam" id="PF01047">
    <property type="entry name" value="MarR"/>
    <property type="match status" value="1"/>
</dbReference>
<gene>
    <name evidence="5" type="ORF">ABHF33_05055</name>
</gene>
<dbReference type="GO" id="GO:0003677">
    <property type="term" value="F:DNA binding"/>
    <property type="evidence" value="ECO:0007669"/>
    <property type="project" value="UniProtKB-KW"/>
</dbReference>
<evidence type="ECO:0000259" key="4">
    <source>
        <dbReference type="PROSITE" id="PS50995"/>
    </source>
</evidence>
<accession>A0AAU7FAT4</accession>
<dbReference type="PROSITE" id="PS50995">
    <property type="entry name" value="HTH_MARR_2"/>
    <property type="match status" value="1"/>
</dbReference>
<dbReference type="SUPFAM" id="SSF46785">
    <property type="entry name" value="Winged helix' DNA-binding domain"/>
    <property type="match status" value="1"/>
</dbReference>
<dbReference type="PANTHER" id="PTHR42756">
    <property type="entry name" value="TRANSCRIPTIONAL REGULATOR, MARR"/>
    <property type="match status" value="1"/>
</dbReference>
<evidence type="ECO:0000256" key="1">
    <source>
        <dbReference type="ARBA" id="ARBA00023015"/>
    </source>
</evidence>
<dbReference type="GO" id="GO:0003700">
    <property type="term" value="F:DNA-binding transcription factor activity"/>
    <property type="evidence" value="ECO:0007669"/>
    <property type="project" value="InterPro"/>
</dbReference>
<dbReference type="KEGG" id="cmav:ABHF33_05055"/>
<name>A0AAU7FAT4_9NEIS</name>
<organism evidence="5">
    <name type="scientific">Chitinibacter mangrovi</name>
    <dbReference type="NCBI Taxonomy" id="3153927"/>
    <lineage>
        <taxon>Bacteria</taxon>
        <taxon>Pseudomonadati</taxon>
        <taxon>Pseudomonadota</taxon>
        <taxon>Betaproteobacteria</taxon>
        <taxon>Neisseriales</taxon>
        <taxon>Chitinibacteraceae</taxon>
        <taxon>Chitinibacter</taxon>
    </lineage>
</organism>
<dbReference type="SMART" id="SM00347">
    <property type="entry name" value="HTH_MARR"/>
    <property type="match status" value="1"/>
</dbReference>
<reference evidence="5" key="1">
    <citation type="submission" date="2024-05" db="EMBL/GenBank/DDBJ databases">
        <authorList>
            <person name="Yang L."/>
            <person name="Pan L."/>
        </authorList>
    </citation>
    <scope>NUCLEOTIDE SEQUENCE</scope>
    <source>
        <strain evidence="5">FCG-7</strain>
    </source>
</reference>
<sequence>MKEAAQTAAIGPADFVDGVLAQWQQEKPALDTRAMGTAGRLKRSAALMQRQMDQLFARYDLSSWEFDVLATLRRAGAPYCLAPTALFSALMLASGTMTRQLQQLENRGLVCRIANPQDARSLLVQLSENGLTLIDEAIEAHTRNLQHILSPLSDAQRTALDQGLSALLPMLEQTS</sequence>
<keyword evidence="1" id="KW-0805">Transcription regulation</keyword>
<dbReference type="InterPro" id="IPR000835">
    <property type="entry name" value="HTH_MarR-typ"/>
</dbReference>
<evidence type="ECO:0000313" key="5">
    <source>
        <dbReference type="EMBL" id="XBM01652.1"/>
    </source>
</evidence>